<dbReference type="InterPro" id="IPR020422">
    <property type="entry name" value="TYR_PHOSPHATASE_DUAL_dom"/>
</dbReference>
<dbReference type="Proteomes" id="UP000278143">
    <property type="component" value="Unassembled WGS sequence"/>
</dbReference>
<dbReference type="PANTHER" id="PTHR10159">
    <property type="entry name" value="DUAL SPECIFICITY PROTEIN PHOSPHATASE"/>
    <property type="match status" value="1"/>
</dbReference>
<dbReference type="PROSITE" id="PS50054">
    <property type="entry name" value="TYR_PHOSPHATASE_DUAL"/>
    <property type="match status" value="1"/>
</dbReference>
<dbReference type="GO" id="GO:0004725">
    <property type="term" value="F:protein tyrosine phosphatase activity"/>
    <property type="evidence" value="ECO:0007669"/>
    <property type="project" value="UniProtKB-EC"/>
</dbReference>
<dbReference type="InterPro" id="IPR016130">
    <property type="entry name" value="Tyr_Pase_AS"/>
</dbReference>
<dbReference type="AlphaFoldDB" id="A0A4P9Z608"/>
<accession>A0A4P9Z608</accession>
<dbReference type="Gene3D" id="3.90.190.10">
    <property type="entry name" value="Protein tyrosine phosphatase superfamily"/>
    <property type="match status" value="1"/>
</dbReference>
<feature type="non-terminal residue" evidence="7">
    <location>
        <position position="1"/>
    </location>
</feature>
<dbReference type="SUPFAM" id="SSF52799">
    <property type="entry name" value="(Phosphotyrosine protein) phosphatases II"/>
    <property type="match status" value="1"/>
</dbReference>
<evidence type="ECO:0000256" key="3">
    <source>
        <dbReference type="ARBA" id="ARBA00022801"/>
    </source>
</evidence>
<evidence type="ECO:0000256" key="2">
    <source>
        <dbReference type="ARBA" id="ARBA00013064"/>
    </source>
</evidence>
<sequence>FTYLVITVDDRPATNLLQYFHDTYRFIDECIEQGGRVLVHCMAGISRSATIVIAYLMRKHQWSVDVAMQTVRQSRPIIKPNAGFRRQLALYESCAW</sequence>
<evidence type="ECO:0000259" key="6">
    <source>
        <dbReference type="PROSITE" id="PS50056"/>
    </source>
</evidence>
<keyword evidence="4" id="KW-0904">Protein phosphatase</keyword>
<feature type="domain" description="Tyrosine-protein phosphatase" evidence="5">
    <location>
        <begin position="1"/>
        <end position="96"/>
    </location>
</feature>
<proteinExistence type="inferred from homology"/>
<feature type="domain" description="Tyrosine specific protein phosphatases" evidence="6">
    <location>
        <begin position="18"/>
        <end position="76"/>
    </location>
</feature>
<dbReference type="EC" id="3.1.3.48" evidence="2"/>
<dbReference type="PROSITE" id="PS50056">
    <property type="entry name" value="TYR_PHOSPHATASE_2"/>
    <property type="match status" value="1"/>
</dbReference>
<evidence type="ECO:0000256" key="1">
    <source>
        <dbReference type="ARBA" id="ARBA00008601"/>
    </source>
</evidence>
<feature type="non-terminal residue" evidence="7">
    <location>
        <position position="96"/>
    </location>
</feature>
<evidence type="ECO:0000256" key="4">
    <source>
        <dbReference type="ARBA" id="ARBA00022912"/>
    </source>
</evidence>
<organism evidence="7 8">
    <name type="scientific">Syncephalis pseudoplumigaleata</name>
    <dbReference type="NCBI Taxonomy" id="1712513"/>
    <lineage>
        <taxon>Eukaryota</taxon>
        <taxon>Fungi</taxon>
        <taxon>Fungi incertae sedis</taxon>
        <taxon>Zoopagomycota</taxon>
        <taxon>Zoopagomycotina</taxon>
        <taxon>Zoopagomycetes</taxon>
        <taxon>Zoopagales</taxon>
        <taxon>Piptocephalidaceae</taxon>
        <taxon>Syncephalis</taxon>
    </lineage>
</organism>
<reference evidence="8" key="1">
    <citation type="journal article" date="2018" name="Nat. Microbiol.">
        <title>Leveraging single-cell genomics to expand the fungal tree of life.</title>
        <authorList>
            <person name="Ahrendt S.R."/>
            <person name="Quandt C.A."/>
            <person name="Ciobanu D."/>
            <person name="Clum A."/>
            <person name="Salamov A."/>
            <person name="Andreopoulos B."/>
            <person name="Cheng J.F."/>
            <person name="Woyke T."/>
            <person name="Pelin A."/>
            <person name="Henrissat B."/>
            <person name="Reynolds N.K."/>
            <person name="Benny G.L."/>
            <person name="Smith M.E."/>
            <person name="James T.Y."/>
            <person name="Grigoriev I.V."/>
        </authorList>
    </citation>
    <scope>NUCLEOTIDE SEQUENCE [LARGE SCALE GENOMIC DNA]</scope>
    <source>
        <strain evidence="8">Benny S71-1</strain>
    </source>
</reference>
<name>A0A4P9Z608_9FUNG</name>
<dbReference type="OrthoDB" id="2017893at2759"/>
<dbReference type="InterPro" id="IPR000387">
    <property type="entry name" value="Tyr_Pase_dom"/>
</dbReference>
<keyword evidence="3" id="KW-0378">Hydrolase</keyword>
<evidence type="ECO:0000313" key="8">
    <source>
        <dbReference type="Proteomes" id="UP000278143"/>
    </source>
</evidence>
<dbReference type="PANTHER" id="PTHR10159:SF519">
    <property type="entry name" value="DUAL SPECIFICITY PROTEIN PHOSPHATASE MPK3"/>
    <property type="match status" value="1"/>
</dbReference>
<dbReference type="CDD" id="cd14498">
    <property type="entry name" value="DSP"/>
    <property type="match status" value="1"/>
</dbReference>
<dbReference type="GO" id="GO:0043409">
    <property type="term" value="P:negative regulation of MAPK cascade"/>
    <property type="evidence" value="ECO:0007669"/>
    <property type="project" value="TreeGrafter"/>
</dbReference>
<dbReference type="Pfam" id="PF00782">
    <property type="entry name" value="DSPc"/>
    <property type="match status" value="1"/>
</dbReference>
<gene>
    <name evidence="7" type="ORF">SYNPS1DRAFT_7464</name>
</gene>
<dbReference type="InterPro" id="IPR029021">
    <property type="entry name" value="Prot-tyrosine_phosphatase-like"/>
</dbReference>
<dbReference type="GO" id="GO:0005737">
    <property type="term" value="C:cytoplasm"/>
    <property type="evidence" value="ECO:0007669"/>
    <property type="project" value="TreeGrafter"/>
</dbReference>
<protein>
    <recommendedName>
        <fullName evidence="2">protein-tyrosine-phosphatase</fullName>
        <ecNumber evidence="2">3.1.3.48</ecNumber>
    </recommendedName>
</protein>
<dbReference type="InterPro" id="IPR000340">
    <property type="entry name" value="Dual-sp_phosphatase_cat-dom"/>
</dbReference>
<evidence type="ECO:0000259" key="5">
    <source>
        <dbReference type="PROSITE" id="PS50054"/>
    </source>
</evidence>
<evidence type="ECO:0000313" key="7">
    <source>
        <dbReference type="EMBL" id="RKP27251.1"/>
    </source>
</evidence>
<dbReference type="SMART" id="SM00195">
    <property type="entry name" value="DSPc"/>
    <property type="match status" value="1"/>
</dbReference>
<keyword evidence="8" id="KW-1185">Reference proteome</keyword>
<comment type="similarity">
    <text evidence="1">Belongs to the protein-tyrosine phosphatase family. Non-receptor class dual specificity subfamily.</text>
</comment>
<dbReference type="PROSITE" id="PS00383">
    <property type="entry name" value="TYR_PHOSPHATASE_1"/>
    <property type="match status" value="1"/>
</dbReference>
<dbReference type="EMBL" id="KZ989242">
    <property type="protein sequence ID" value="RKP27251.1"/>
    <property type="molecule type" value="Genomic_DNA"/>
</dbReference>